<dbReference type="AlphaFoldDB" id="A0ABD5X2X0"/>
<reference evidence="1 2" key="1">
    <citation type="journal article" date="2014" name="Int. J. Syst. Evol. Microbiol.">
        <title>Complete genome sequence of Corynebacterium casei LMG S-19264T (=DSM 44701T), isolated from a smear-ripened cheese.</title>
        <authorList>
            <consortium name="US DOE Joint Genome Institute (JGI-PGF)"/>
            <person name="Walter F."/>
            <person name="Albersmeier A."/>
            <person name="Kalinowski J."/>
            <person name="Ruckert C."/>
        </authorList>
    </citation>
    <scope>NUCLEOTIDE SEQUENCE [LARGE SCALE GENOMIC DNA]</scope>
    <source>
        <strain evidence="1 2">CGMCC 4.7215</strain>
    </source>
</reference>
<dbReference type="RefSeq" id="WP_267638356.1">
    <property type="nucleotide sequence ID" value="NZ_JAODIY010000013.1"/>
</dbReference>
<evidence type="ECO:0000313" key="1">
    <source>
        <dbReference type="EMBL" id="MFC7124869.1"/>
    </source>
</evidence>
<protein>
    <submittedName>
        <fullName evidence="1">DUF4177 domain-containing protein</fullName>
    </submittedName>
</protein>
<dbReference type="InterPro" id="IPR025234">
    <property type="entry name" value="YjzH-like"/>
</dbReference>
<sequence length="56" mass="6311">MAEQKYVYTTHATEARSGKISNIESVINEHASEGWRLAETLSREGTTIGLVFEREL</sequence>
<organism evidence="1 2">
    <name type="scientific">Halovenus rubra</name>
    <dbReference type="NCBI Taxonomy" id="869890"/>
    <lineage>
        <taxon>Archaea</taxon>
        <taxon>Methanobacteriati</taxon>
        <taxon>Methanobacteriota</taxon>
        <taxon>Stenosarchaea group</taxon>
        <taxon>Halobacteria</taxon>
        <taxon>Halobacteriales</taxon>
        <taxon>Haloarculaceae</taxon>
        <taxon>Halovenus</taxon>
    </lineage>
</organism>
<name>A0ABD5X2X0_9EURY</name>
<proteinExistence type="predicted"/>
<gene>
    <name evidence="1" type="ORF">ACFQJ7_02290</name>
</gene>
<comment type="caution">
    <text evidence="1">The sequence shown here is derived from an EMBL/GenBank/DDBJ whole genome shotgun (WGS) entry which is preliminary data.</text>
</comment>
<dbReference type="Proteomes" id="UP001596414">
    <property type="component" value="Unassembled WGS sequence"/>
</dbReference>
<accession>A0ABD5X2X0</accession>
<evidence type="ECO:0000313" key="2">
    <source>
        <dbReference type="Proteomes" id="UP001596414"/>
    </source>
</evidence>
<dbReference type="Pfam" id="PF13783">
    <property type="entry name" value="DUF4177"/>
    <property type="match status" value="1"/>
</dbReference>
<dbReference type="EMBL" id="JBHSZQ010000002">
    <property type="protein sequence ID" value="MFC7124869.1"/>
    <property type="molecule type" value="Genomic_DNA"/>
</dbReference>